<accession>A0AAD8IBK5</accession>
<dbReference type="Proteomes" id="UP001237642">
    <property type="component" value="Unassembled WGS sequence"/>
</dbReference>
<reference evidence="1" key="1">
    <citation type="submission" date="2023-02" db="EMBL/GenBank/DDBJ databases">
        <title>Genome of toxic invasive species Heracleum sosnowskyi carries increased number of genes despite the absence of recent whole-genome duplications.</title>
        <authorList>
            <person name="Schelkunov M."/>
            <person name="Shtratnikova V."/>
            <person name="Makarenko M."/>
            <person name="Klepikova A."/>
            <person name="Omelchenko D."/>
            <person name="Novikova G."/>
            <person name="Obukhova E."/>
            <person name="Bogdanov V."/>
            <person name="Penin A."/>
            <person name="Logacheva M."/>
        </authorList>
    </citation>
    <scope>NUCLEOTIDE SEQUENCE</scope>
    <source>
        <strain evidence="1">Hsosn_3</strain>
        <tissue evidence="1">Leaf</tissue>
    </source>
</reference>
<gene>
    <name evidence="1" type="ORF">POM88_019781</name>
</gene>
<dbReference type="Gene3D" id="1.25.40.20">
    <property type="entry name" value="Ankyrin repeat-containing domain"/>
    <property type="match status" value="1"/>
</dbReference>
<protein>
    <submittedName>
        <fullName evidence="1">Uncharacterized protein</fullName>
    </submittedName>
</protein>
<reference evidence="1" key="2">
    <citation type="submission" date="2023-05" db="EMBL/GenBank/DDBJ databases">
        <authorList>
            <person name="Schelkunov M.I."/>
        </authorList>
    </citation>
    <scope>NUCLEOTIDE SEQUENCE</scope>
    <source>
        <strain evidence="1">Hsosn_3</strain>
        <tissue evidence="1">Leaf</tissue>
    </source>
</reference>
<sequence>MYIAVENGFDEIVEIISTTCTAPSFDGPYGSTVVRVNDLDQDESPGGTLYKIIDADTVFDAAIARDAAAIAKLELEADKLNYYGETILHVQSELAPSLEGPDRSTALHAFISNIDEVKEENKEVTRMLIDAARKSSSTEEGKNQWLEAFFSRTDEDGLCLLELAAGKNDRGVVKLLLESDPAYRRRNKKNSVMRSIYISDENKYSDMVKLLTEAYEETGKTADGLIRKPKETGEGGKVAVLKGVVSFIVAIKNHDKGTQSVCYS</sequence>
<name>A0AAD8IBK5_9APIA</name>
<dbReference type="SUPFAM" id="SSF48403">
    <property type="entry name" value="Ankyrin repeat"/>
    <property type="match status" value="1"/>
</dbReference>
<evidence type="ECO:0000313" key="1">
    <source>
        <dbReference type="EMBL" id="KAK1382046.1"/>
    </source>
</evidence>
<organism evidence="1 2">
    <name type="scientific">Heracleum sosnowskyi</name>
    <dbReference type="NCBI Taxonomy" id="360622"/>
    <lineage>
        <taxon>Eukaryota</taxon>
        <taxon>Viridiplantae</taxon>
        <taxon>Streptophyta</taxon>
        <taxon>Embryophyta</taxon>
        <taxon>Tracheophyta</taxon>
        <taxon>Spermatophyta</taxon>
        <taxon>Magnoliopsida</taxon>
        <taxon>eudicotyledons</taxon>
        <taxon>Gunneridae</taxon>
        <taxon>Pentapetalae</taxon>
        <taxon>asterids</taxon>
        <taxon>campanulids</taxon>
        <taxon>Apiales</taxon>
        <taxon>Apiaceae</taxon>
        <taxon>Apioideae</taxon>
        <taxon>apioid superclade</taxon>
        <taxon>Tordylieae</taxon>
        <taxon>Tordyliinae</taxon>
        <taxon>Heracleum</taxon>
    </lineage>
</organism>
<dbReference type="InterPro" id="IPR036770">
    <property type="entry name" value="Ankyrin_rpt-contain_sf"/>
</dbReference>
<evidence type="ECO:0000313" key="2">
    <source>
        <dbReference type="Proteomes" id="UP001237642"/>
    </source>
</evidence>
<dbReference type="EMBL" id="JAUIZM010000005">
    <property type="protein sequence ID" value="KAK1382046.1"/>
    <property type="molecule type" value="Genomic_DNA"/>
</dbReference>
<comment type="caution">
    <text evidence="1">The sequence shown here is derived from an EMBL/GenBank/DDBJ whole genome shotgun (WGS) entry which is preliminary data.</text>
</comment>
<dbReference type="AlphaFoldDB" id="A0AAD8IBK5"/>
<proteinExistence type="predicted"/>
<keyword evidence="2" id="KW-1185">Reference proteome</keyword>